<geneLocation type="plasmid" evidence="2">
    <name>pA1876-NR</name>
</geneLocation>
<reference evidence="2" key="1">
    <citation type="submission" date="2020-05" db="EMBL/GenBank/DDBJ databases">
        <authorList>
            <person name="Zhou D."/>
            <person name="Xu Y."/>
        </authorList>
    </citation>
    <scope>NUCLEOTIDE SEQUENCE</scope>
    <source>
        <strain evidence="2">A1876</strain>
        <plasmid evidence="2">pA1876-NR</plasmid>
    </source>
</reference>
<sequence>MSNKRTMMHTMVNKARHHGRFRSPSRSSHPQSAKSNFCAVKGFSPVILHTAISSFILNRAEIIRIFSFTLPRAT</sequence>
<keyword evidence="2" id="KW-0614">Plasmid</keyword>
<protein>
    <submittedName>
        <fullName evidence="2">Uncharacterized protein</fullName>
    </submittedName>
</protein>
<dbReference type="AlphaFoldDB" id="A0A866WPB4"/>
<evidence type="ECO:0000313" key="2">
    <source>
        <dbReference type="EMBL" id="QOE89881.1"/>
    </source>
</evidence>
<feature type="compositionally biased region" description="Polar residues" evidence="1">
    <location>
        <begin position="24"/>
        <end position="33"/>
    </location>
</feature>
<name>A0A866WPB4_9ENTR</name>
<accession>A0A866WPB4</accession>
<organism evidence="2">
    <name type="scientific">Klebsiella quasipneumoniae</name>
    <dbReference type="NCBI Taxonomy" id="1463165"/>
    <lineage>
        <taxon>Bacteria</taxon>
        <taxon>Pseudomonadati</taxon>
        <taxon>Pseudomonadota</taxon>
        <taxon>Gammaproteobacteria</taxon>
        <taxon>Enterobacterales</taxon>
        <taxon>Enterobacteriaceae</taxon>
        <taxon>Klebsiella/Raoultella group</taxon>
        <taxon>Klebsiella</taxon>
        <taxon>Klebsiella pneumoniae complex</taxon>
    </lineage>
</organism>
<proteinExistence type="predicted"/>
<feature type="compositionally biased region" description="Basic residues" evidence="1">
    <location>
        <begin position="14"/>
        <end position="23"/>
    </location>
</feature>
<dbReference type="EMBL" id="MT549899">
    <property type="protein sequence ID" value="QOE89881.1"/>
    <property type="molecule type" value="Genomic_DNA"/>
</dbReference>
<evidence type="ECO:0000256" key="1">
    <source>
        <dbReference type="SAM" id="MobiDB-lite"/>
    </source>
</evidence>
<feature type="region of interest" description="Disordered" evidence="1">
    <location>
        <begin position="1"/>
        <end position="33"/>
    </location>
</feature>